<protein>
    <submittedName>
        <fullName evidence="1">Uncharacterized protein</fullName>
    </submittedName>
</protein>
<dbReference type="AlphaFoldDB" id="W2Y6J2"/>
<gene>
    <name evidence="1" type="ORF">F442_20420</name>
</gene>
<evidence type="ECO:0000313" key="2">
    <source>
        <dbReference type="Proteomes" id="UP000018948"/>
    </source>
</evidence>
<dbReference type="OrthoDB" id="114564at2759"/>
<sequence length="96" mass="11068">MRNQTLPNGKSTAEAEKCCSIWRNVLIEDFSHVTTTSSTTNQYQTVFMMATTHSRSTRPNELRWHYVRDQVAKKMVNLWKVKTNTSPSGMIDEGTR</sequence>
<accession>W2Y6J2</accession>
<reference evidence="1 2" key="1">
    <citation type="submission" date="2013-11" db="EMBL/GenBank/DDBJ databases">
        <title>The Genome Sequence of Phytophthora parasitica P10297.</title>
        <authorList>
            <consortium name="The Broad Institute Genomics Platform"/>
            <person name="Russ C."/>
            <person name="Tyler B."/>
            <person name="Panabieres F."/>
            <person name="Shan W."/>
            <person name="Tripathy S."/>
            <person name="Grunwald N."/>
            <person name="Machado M."/>
            <person name="Johnson C.S."/>
            <person name="Walker B."/>
            <person name="Young S.K."/>
            <person name="Zeng Q."/>
            <person name="Gargeya S."/>
            <person name="Fitzgerald M."/>
            <person name="Haas B."/>
            <person name="Abouelleil A."/>
            <person name="Allen A.W."/>
            <person name="Alvarado L."/>
            <person name="Arachchi H.M."/>
            <person name="Berlin A.M."/>
            <person name="Chapman S.B."/>
            <person name="Gainer-Dewar J."/>
            <person name="Goldberg J."/>
            <person name="Griggs A."/>
            <person name="Gujja S."/>
            <person name="Hansen M."/>
            <person name="Howarth C."/>
            <person name="Imamovic A."/>
            <person name="Ireland A."/>
            <person name="Larimer J."/>
            <person name="McCowan C."/>
            <person name="Murphy C."/>
            <person name="Pearson M."/>
            <person name="Poon T.W."/>
            <person name="Priest M."/>
            <person name="Roberts A."/>
            <person name="Saif S."/>
            <person name="Shea T."/>
            <person name="Sisk P."/>
            <person name="Sykes S."/>
            <person name="Wortman J."/>
            <person name="Nusbaum C."/>
            <person name="Birren B."/>
        </authorList>
    </citation>
    <scope>NUCLEOTIDE SEQUENCE [LARGE SCALE GENOMIC DNA]</scope>
    <source>
        <strain evidence="1 2">P10297</strain>
    </source>
</reference>
<proteinExistence type="predicted"/>
<comment type="caution">
    <text evidence="1">The sequence shown here is derived from an EMBL/GenBank/DDBJ whole genome shotgun (WGS) entry which is preliminary data.</text>
</comment>
<organism evidence="1 2">
    <name type="scientific">Phytophthora nicotianae P10297</name>
    <dbReference type="NCBI Taxonomy" id="1317064"/>
    <lineage>
        <taxon>Eukaryota</taxon>
        <taxon>Sar</taxon>
        <taxon>Stramenopiles</taxon>
        <taxon>Oomycota</taxon>
        <taxon>Peronosporomycetes</taxon>
        <taxon>Peronosporales</taxon>
        <taxon>Peronosporaceae</taxon>
        <taxon>Phytophthora</taxon>
    </lineage>
</organism>
<dbReference type="EMBL" id="ANIY01004251">
    <property type="protein sequence ID" value="ETP30621.1"/>
    <property type="molecule type" value="Genomic_DNA"/>
</dbReference>
<name>W2Y6J2_PHYNI</name>
<evidence type="ECO:0000313" key="1">
    <source>
        <dbReference type="EMBL" id="ETP30621.1"/>
    </source>
</evidence>
<dbReference type="Proteomes" id="UP000018948">
    <property type="component" value="Unassembled WGS sequence"/>
</dbReference>